<protein>
    <recommendedName>
        <fullName evidence="2">mannose-1-phosphate guanylyltransferase</fullName>
        <ecNumber evidence="2">2.7.7.13</ecNumber>
    </recommendedName>
</protein>
<evidence type="ECO:0000256" key="6">
    <source>
        <dbReference type="ARBA" id="ARBA00023134"/>
    </source>
</evidence>
<sequence length="361" mass="39207">MRYVVIMAGGSGERFWPLSRMQRPKQLLSLTSPKYTMLEEAIARIEPLVPIENILIITSELLRQPIIDAMPELPAANVIAEPAKRNTASCLALACAVIDARTPDSSNVMAVLTADHFIGDADAFRHDVNEALNYAERHDALVTMGIPPTRPETGYGYIQIDGHHASPEAPVSKVLLFKEKPDFATATSYVLSGDYLWNSGMFFWRVDALADAMKRHLPAVGNAIEPMAKAIANRATDELSAIFGALPDISIDHGVMEHAGNVYVIPASFPWDDVGSWDALDRMRGCDSENNVTQGDVVVLDTKNSIVVNAHDGRHVVTALGLDDLVVVVTNEATMICHKSRAQDVKKVVATLRSGGASDVL</sequence>
<dbReference type="FunFam" id="3.90.550.10:FF:000046">
    <property type="entry name" value="Mannose-1-phosphate guanylyltransferase (GDP)"/>
    <property type="match status" value="1"/>
</dbReference>
<feature type="domain" description="Nucleotidyl transferase" evidence="8">
    <location>
        <begin position="4"/>
        <end position="280"/>
    </location>
</feature>
<dbReference type="PANTHER" id="PTHR46390:SF1">
    <property type="entry name" value="MANNOSE-1-PHOSPHATE GUANYLYLTRANSFERASE"/>
    <property type="match status" value="1"/>
</dbReference>
<evidence type="ECO:0000256" key="3">
    <source>
        <dbReference type="ARBA" id="ARBA00022679"/>
    </source>
</evidence>
<dbReference type="AlphaFoldDB" id="A0A1M3KX45"/>
<feature type="domain" description="MannoseP isomerase/GMP-like beta-helix" evidence="9">
    <location>
        <begin position="295"/>
        <end position="352"/>
    </location>
</feature>
<dbReference type="Proteomes" id="UP000184233">
    <property type="component" value="Unassembled WGS sequence"/>
</dbReference>
<dbReference type="EMBL" id="MKVH01000024">
    <property type="protein sequence ID" value="OJX56834.1"/>
    <property type="molecule type" value="Genomic_DNA"/>
</dbReference>
<dbReference type="SUPFAM" id="SSF159283">
    <property type="entry name" value="Guanosine diphospho-D-mannose pyrophosphorylase/mannose-6-phosphate isomerase linker domain"/>
    <property type="match status" value="1"/>
</dbReference>
<gene>
    <name evidence="10" type="ORF">BGO89_09910</name>
</gene>
<dbReference type="Pfam" id="PF22640">
    <property type="entry name" value="ManC_GMP_beta-helix"/>
    <property type="match status" value="1"/>
</dbReference>
<dbReference type="Pfam" id="PF00483">
    <property type="entry name" value="NTP_transferase"/>
    <property type="match status" value="1"/>
</dbReference>
<dbReference type="STRING" id="1895771.BGO89_09910"/>
<name>A0A1M3KX45_9BACT</name>
<dbReference type="CDD" id="cd02509">
    <property type="entry name" value="GDP-M1P_Guanylyltransferase"/>
    <property type="match status" value="1"/>
</dbReference>
<evidence type="ECO:0000259" key="8">
    <source>
        <dbReference type="Pfam" id="PF00483"/>
    </source>
</evidence>
<comment type="catalytic activity">
    <reaction evidence="7">
        <text>alpha-D-mannose 1-phosphate + GTP + H(+) = GDP-alpha-D-mannose + diphosphate</text>
        <dbReference type="Rhea" id="RHEA:15229"/>
        <dbReference type="ChEBI" id="CHEBI:15378"/>
        <dbReference type="ChEBI" id="CHEBI:33019"/>
        <dbReference type="ChEBI" id="CHEBI:37565"/>
        <dbReference type="ChEBI" id="CHEBI:57527"/>
        <dbReference type="ChEBI" id="CHEBI:58409"/>
        <dbReference type="EC" id="2.7.7.13"/>
    </reaction>
</comment>
<dbReference type="InterPro" id="IPR049577">
    <property type="entry name" value="GMPP_N"/>
</dbReference>
<accession>A0A1M3KX45</accession>
<keyword evidence="3" id="KW-0808">Transferase</keyword>
<comment type="similarity">
    <text evidence="1">Belongs to the mannose-6-phosphate isomerase type 2 family.</text>
</comment>
<dbReference type="InterPro" id="IPR051161">
    <property type="entry name" value="Mannose-6P_isomerase_type2"/>
</dbReference>
<dbReference type="PANTHER" id="PTHR46390">
    <property type="entry name" value="MANNOSE-1-PHOSPHATE GUANYLYLTRANSFERASE"/>
    <property type="match status" value="1"/>
</dbReference>
<dbReference type="GO" id="GO:0009298">
    <property type="term" value="P:GDP-mannose biosynthetic process"/>
    <property type="evidence" value="ECO:0007669"/>
    <property type="project" value="TreeGrafter"/>
</dbReference>
<dbReference type="GO" id="GO:0005525">
    <property type="term" value="F:GTP binding"/>
    <property type="evidence" value="ECO:0007669"/>
    <property type="project" value="UniProtKB-KW"/>
</dbReference>
<keyword evidence="6" id="KW-0342">GTP-binding</keyword>
<evidence type="ECO:0000256" key="2">
    <source>
        <dbReference type="ARBA" id="ARBA00012387"/>
    </source>
</evidence>
<dbReference type="GO" id="GO:0004475">
    <property type="term" value="F:mannose-1-phosphate guanylyltransferase (GTP) activity"/>
    <property type="evidence" value="ECO:0007669"/>
    <property type="project" value="UniProtKB-EC"/>
</dbReference>
<dbReference type="InterPro" id="IPR005835">
    <property type="entry name" value="NTP_transferase_dom"/>
</dbReference>
<dbReference type="EC" id="2.7.7.13" evidence="2"/>
<comment type="caution">
    <text evidence="10">The sequence shown here is derived from an EMBL/GenBank/DDBJ whole genome shotgun (WGS) entry which is preliminary data.</text>
</comment>
<evidence type="ECO:0000259" key="9">
    <source>
        <dbReference type="Pfam" id="PF22640"/>
    </source>
</evidence>
<keyword evidence="4" id="KW-0548">Nucleotidyltransferase</keyword>
<dbReference type="InterPro" id="IPR054566">
    <property type="entry name" value="ManC/GMP-like_b-helix"/>
</dbReference>
<organism evidence="10 11">
    <name type="scientific">Candidatus Kapaibacterium thiocyanatum</name>
    <dbReference type="NCBI Taxonomy" id="1895771"/>
    <lineage>
        <taxon>Bacteria</taxon>
        <taxon>Pseudomonadati</taxon>
        <taxon>Candidatus Kapaibacteriota</taxon>
        <taxon>Candidatus Kapaibacteriia</taxon>
        <taxon>Candidatus Kapaibacteriales</taxon>
        <taxon>Candidatus Kapaibacteriaceae</taxon>
        <taxon>Candidatus Kapaibacterium</taxon>
    </lineage>
</organism>
<evidence type="ECO:0000256" key="4">
    <source>
        <dbReference type="ARBA" id="ARBA00022695"/>
    </source>
</evidence>
<dbReference type="SUPFAM" id="SSF53448">
    <property type="entry name" value="Nucleotide-diphospho-sugar transferases"/>
    <property type="match status" value="1"/>
</dbReference>
<evidence type="ECO:0000256" key="5">
    <source>
        <dbReference type="ARBA" id="ARBA00022741"/>
    </source>
</evidence>
<keyword evidence="5" id="KW-0547">Nucleotide-binding</keyword>
<reference evidence="10 11" key="1">
    <citation type="submission" date="2016-09" db="EMBL/GenBank/DDBJ databases">
        <title>Genome-resolved meta-omics ties microbial dynamics to process performance in biotechnology for thiocyanate degradation.</title>
        <authorList>
            <person name="Kantor R.S."/>
            <person name="Huddy R.J."/>
            <person name="Iyer R."/>
            <person name="Thomas B.C."/>
            <person name="Brown C.T."/>
            <person name="Anantharaman K."/>
            <person name="Tringe S."/>
            <person name="Hettich R.L."/>
            <person name="Harrison S.T."/>
            <person name="Banfield J.F."/>
        </authorList>
    </citation>
    <scope>NUCLEOTIDE SEQUENCE [LARGE SCALE GENOMIC DNA]</scope>
    <source>
        <strain evidence="10">59-99</strain>
    </source>
</reference>
<evidence type="ECO:0000313" key="11">
    <source>
        <dbReference type="Proteomes" id="UP000184233"/>
    </source>
</evidence>
<evidence type="ECO:0000256" key="7">
    <source>
        <dbReference type="ARBA" id="ARBA00047343"/>
    </source>
</evidence>
<evidence type="ECO:0000256" key="1">
    <source>
        <dbReference type="ARBA" id="ARBA00006115"/>
    </source>
</evidence>
<proteinExistence type="inferred from homology"/>
<dbReference type="InterPro" id="IPR029044">
    <property type="entry name" value="Nucleotide-diphossugar_trans"/>
</dbReference>
<dbReference type="Gene3D" id="3.90.550.10">
    <property type="entry name" value="Spore Coat Polysaccharide Biosynthesis Protein SpsA, Chain A"/>
    <property type="match status" value="1"/>
</dbReference>
<evidence type="ECO:0000313" key="10">
    <source>
        <dbReference type="EMBL" id="OJX56834.1"/>
    </source>
</evidence>